<feature type="domain" description="HTH cro/C1-type" evidence="1">
    <location>
        <begin position="39"/>
        <end position="85"/>
    </location>
</feature>
<evidence type="ECO:0000313" key="3">
    <source>
        <dbReference type="Proteomes" id="UP000292346"/>
    </source>
</evidence>
<proteinExistence type="predicted"/>
<dbReference type="PROSITE" id="PS50943">
    <property type="entry name" value="HTH_CROC1"/>
    <property type="match status" value="1"/>
</dbReference>
<dbReference type="Gene3D" id="3.30.450.180">
    <property type="match status" value="1"/>
</dbReference>
<organism evidence="2 3">
    <name type="scientific">Kribbella soli</name>
    <dbReference type="NCBI Taxonomy" id="1124743"/>
    <lineage>
        <taxon>Bacteria</taxon>
        <taxon>Bacillati</taxon>
        <taxon>Actinomycetota</taxon>
        <taxon>Actinomycetes</taxon>
        <taxon>Propionibacteriales</taxon>
        <taxon>Kribbellaceae</taxon>
        <taxon>Kribbella</taxon>
    </lineage>
</organism>
<dbReference type="AlphaFoldDB" id="A0A4R0H605"/>
<dbReference type="Gene3D" id="1.10.260.40">
    <property type="entry name" value="lambda repressor-like DNA-binding domains"/>
    <property type="match status" value="1"/>
</dbReference>
<dbReference type="Pfam" id="PF13560">
    <property type="entry name" value="HTH_31"/>
    <property type="match status" value="1"/>
</dbReference>
<dbReference type="SUPFAM" id="SSF47413">
    <property type="entry name" value="lambda repressor-like DNA-binding domains"/>
    <property type="match status" value="1"/>
</dbReference>
<sequence length="281" mass="31341">MPRSSNLRELGEFLKARRAELALGDVGLPDSRQPRRVPGLRREEVALLAAISTAHYTRLEQGRAPATGPVLGTLAQALRLSEDQRSYLFELAGNDVFHRRYRRARQTVQLHLQRLVNDLPGIPAFVLGRRTDILAWNEMAAALITDFGQIPQKHRTYVRLLFTDPAMRTLYPDWENVARRAVAQLRTEAARTPGDPRMSTLVGELSTRDEQFRTWWAADVVAGRGVGAKDLNHPVVGALTLDWDTLTSAADPEQHLVVWTAEPGSRSADSLRVLASWVAGD</sequence>
<name>A0A4R0H605_9ACTN</name>
<keyword evidence="3" id="KW-1185">Reference proteome</keyword>
<dbReference type="OrthoDB" id="3212310at2"/>
<dbReference type="PANTHER" id="PTHR35010">
    <property type="entry name" value="BLL4672 PROTEIN-RELATED"/>
    <property type="match status" value="1"/>
</dbReference>
<reference evidence="2 3" key="1">
    <citation type="submission" date="2019-02" db="EMBL/GenBank/DDBJ databases">
        <title>Kribbella capetownensis sp. nov. and Kribbella speibonae sp. nov., isolated from soil.</title>
        <authorList>
            <person name="Curtis S.M."/>
            <person name="Norton I."/>
            <person name="Everest G.J."/>
            <person name="Meyers P.R."/>
        </authorList>
    </citation>
    <scope>NUCLEOTIDE SEQUENCE [LARGE SCALE GENOMIC DNA]</scope>
    <source>
        <strain evidence="2 3">KCTC 29219</strain>
    </source>
</reference>
<dbReference type="CDD" id="cd00093">
    <property type="entry name" value="HTH_XRE"/>
    <property type="match status" value="1"/>
</dbReference>
<dbReference type="InterPro" id="IPR010982">
    <property type="entry name" value="Lambda_DNA-bd_dom_sf"/>
</dbReference>
<dbReference type="Pfam" id="PF17765">
    <property type="entry name" value="MLTR_LBD"/>
    <property type="match status" value="1"/>
</dbReference>
<protein>
    <submittedName>
        <fullName evidence="2">XRE family transcriptional regulator</fullName>
    </submittedName>
</protein>
<dbReference type="Proteomes" id="UP000292346">
    <property type="component" value="Unassembled WGS sequence"/>
</dbReference>
<dbReference type="SMART" id="SM00530">
    <property type="entry name" value="HTH_XRE"/>
    <property type="match status" value="1"/>
</dbReference>
<gene>
    <name evidence="2" type="ORF">E0H45_30630</name>
</gene>
<dbReference type="EMBL" id="SJJZ01000003">
    <property type="protein sequence ID" value="TCC06285.1"/>
    <property type="molecule type" value="Genomic_DNA"/>
</dbReference>
<evidence type="ECO:0000313" key="2">
    <source>
        <dbReference type="EMBL" id="TCC06285.1"/>
    </source>
</evidence>
<dbReference type="InterPro" id="IPR041413">
    <property type="entry name" value="MLTR_LBD"/>
</dbReference>
<dbReference type="PANTHER" id="PTHR35010:SF2">
    <property type="entry name" value="BLL4672 PROTEIN"/>
    <property type="match status" value="1"/>
</dbReference>
<dbReference type="InterPro" id="IPR001387">
    <property type="entry name" value="Cro/C1-type_HTH"/>
</dbReference>
<evidence type="ECO:0000259" key="1">
    <source>
        <dbReference type="PROSITE" id="PS50943"/>
    </source>
</evidence>
<dbReference type="GO" id="GO:0003677">
    <property type="term" value="F:DNA binding"/>
    <property type="evidence" value="ECO:0007669"/>
    <property type="project" value="InterPro"/>
</dbReference>
<accession>A0A4R0H605</accession>
<dbReference type="RefSeq" id="WP_131343620.1">
    <property type="nucleotide sequence ID" value="NZ_SJJZ01000003.1"/>
</dbReference>
<comment type="caution">
    <text evidence="2">The sequence shown here is derived from an EMBL/GenBank/DDBJ whole genome shotgun (WGS) entry which is preliminary data.</text>
</comment>